<name>A0A849Y2K9_9FIRM</name>
<evidence type="ECO:0000313" key="2">
    <source>
        <dbReference type="EMBL" id="NUN87955.1"/>
    </source>
</evidence>
<dbReference type="AlphaFoldDB" id="A0A849Y2K9"/>
<dbReference type="GO" id="GO:0016758">
    <property type="term" value="F:hexosyltransferase activity"/>
    <property type="evidence" value="ECO:0007669"/>
    <property type="project" value="UniProtKB-ARBA"/>
</dbReference>
<dbReference type="PANTHER" id="PTHR22916">
    <property type="entry name" value="GLYCOSYLTRANSFERASE"/>
    <property type="match status" value="1"/>
</dbReference>
<keyword evidence="2" id="KW-0808">Transferase</keyword>
<proteinExistence type="predicted"/>
<dbReference type="Gene3D" id="3.90.550.10">
    <property type="entry name" value="Spore Coat Polysaccharide Biosynthesis Protein SpsA, Chain A"/>
    <property type="match status" value="1"/>
</dbReference>
<gene>
    <name evidence="2" type="ORF">HUU93_15435</name>
</gene>
<evidence type="ECO:0000313" key="3">
    <source>
        <dbReference type="Proteomes" id="UP000554488"/>
    </source>
</evidence>
<accession>A0A849Y2K9</accession>
<sequence>MEEKILTITIPSYNVEAYLEDCLESFVNSEVMEEIEVLVVNDGSSDHTAEIAQRYVDKYPDTFRLINKENGGHGSTINTGIKEAKGKYFKVVDGDDWVDTRNFIRLVKVLKESEADIVASNYTWINHATRLPEKRQEYPFEKIEYNKLYKFEEIVGKTIIDMHATTVKTELFRKANEKIDEHTFYVDVEFIAFPIPYVRTVYFIEDAVYQYRLGLPGQSMSIQKMQKNMKNHLRVLMRLNRYCKKVESIAPAANLEYIRELTATIFTSQMKIYISFPLKSGMKKEAIKLDAYFYHKNREVYEKVKNPAVLILRKTRYSVFPLAVLAFKSRRNSY</sequence>
<dbReference type="RefSeq" id="WP_175306256.1">
    <property type="nucleotide sequence ID" value="NZ_JABWDC010000106.1"/>
</dbReference>
<dbReference type="SUPFAM" id="SSF53448">
    <property type="entry name" value="Nucleotide-diphospho-sugar transferases"/>
    <property type="match status" value="1"/>
</dbReference>
<organism evidence="2 3">
    <name type="scientific">Coprococcus comes</name>
    <dbReference type="NCBI Taxonomy" id="410072"/>
    <lineage>
        <taxon>Bacteria</taxon>
        <taxon>Bacillati</taxon>
        <taxon>Bacillota</taxon>
        <taxon>Clostridia</taxon>
        <taxon>Lachnospirales</taxon>
        <taxon>Lachnospiraceae</taxon>
        <taxon>Coprococcus</taxon>
    </lineage>
</organism>
<dbReference type="InterPro" id="IPR029044">
    <property type="entry name" value="Nucleotide-diphossugar_trans"/>
</dbReference>
<evidence type="ECO:0000259" key="1">
    <source>
        <dbReference type="Pfam" id="PF00535"/>
    </source>
</evidence>
<dbReference type="Proteomes" id="UP000554488">
    <property type="component" value="Unassembled WGS sequence"/>
</dbReference>
<reference evidence="2 3" key="2">
    <citation type="submission" date="2020-07" db="EMBL/GenBank/DDBJ databases">
        <title>Bacterial metabolism rescues the inhibition of intestinal drug absorption by food and drug additives.</title>
        <authorList>
            <person name="Zou L."/>
            <person name="Spanogiannopoulos P."/>
            <person name="Chien H.-C."/>
            <person name="Pieper L.M."/>
            <person name="Cai W."/>
            <person name="Khuri N."/>
            <person name="Pottel J."/>
            <person name="Vora B."/>
            <person name="Ni Z."/>
            <person name="Tsakalozou E."/>
            <person name="Zhang W."/>
            <person name="Shoichet B.K."/>
            <person name="Giacomini K.M."/>
            <person name="Turnbaugh P.J."/>
        </authorList>
    </citation>
    <scope>NUCLEOTIDE SEQUENCE [LARGE SCALE GENOMIC DNA]</scope>
    <source>
        <strain evidence="2 3">F22</strain>
    </source>
</reference>
<protein>
    <submittedName>
        <fullName evidence="2">Glycosyltransferase family 2 protein</fullName>
    </submittedName>
</protein>
<dbReference type="CDD" id="cd00761">
    <property type="entry name" value="Glyco_tranf_GTA_type"/>
    <property type="match status" value="1"/>
</dbReference>
<dbReference type="Pfam" id="PF00535">
    <property type="entry name" value="Glycos_transf_2"/>
    <property type="match status" value="1"/>
</dbReference>
<dbReference type="PANTHER" id="PTHR22916:SF3">
    <property type="entry name" value="UDP-GLCNAC:BETAGAL BETA-1,3-N-ACETYLGLUCOSAMINYLTRANSFERASE-LIKE PROTEIN 1"/>
    <property type="match status" value="1"/>
</dbReference>
<dbReference type="InterPro" id="IPR001173">
    <property type="entry name" value="Glyco_trans_2-like"/>
</dbReference>
<comment type="caution">
    <text evidence="2">The sequence shown here is derived from an EMBL/GenBank/DDBJ whole genome shotgun (WGS) entry which is preliminary data.</text>
</comment>
<feature type="domain" description="Glycosyltransferase 2-like" evidence="1">
    <location>
        <begin position="7"/>
        <end position="167"/>
    </location>
</feature>
<dbReference type="EMBL" id="JABWDC010000106">
    <property type="protein sequence ID" value="NUN87955.1"/>
    <property type="molecule type" value="Genomic_DNA"/>
</dbReference>
<reference evidence="2 3" key="1">
    <citation type="submission" date="2020-04" db="EMBL/GenBank/DDBJ databases">
        <authorList>
            <person name="Pieper L."/>
        </authorList>
    </citation>
    <scope>NUCLEOTIDE SEQUENCE [LARGE SCALE GENOMIC DNA]</scope>
    <source>
        <strain evidence="2 3">F22</strain>
    </source>
</reference>